<dbReference type="GeneID" id="109592756"/>
<dbReference type="KEGG" id="aqu:109592756"/>
<reference evidence="2" key="1">
    <citation type="journal article" date="2010" name="Nature">
        <title>The Amphimedon queenslandica genome and the evolution of animal complexity.</title>
        <authorList>
            <person name="Srivastava M."/>
            <person name="Simakov O."/>
            <person name="Chapman J."/>
            <person name="Fahey B."/>
            <person name="Gauthier M.E."/>
            <person name="Mitros T."/>
            <person name="Richards G.S."/>
            <person name="Conaco C."/>
            <person name="Dacre M."/>
            <person name="Hellsten U."/>
            <person name="Larroux C."/>
            <person name="Putnam N.H."/>
            <person name="Stanke M."/>
            <person name="Adamska M."/>
            <person name="Darling A."/>
            <person name="Degnan S.M."/>
            <person name="Oakley T.H."/>
            <person name="Plachetzki D.C."/>
            <person name="Zhai Y."/>
            <person name="Adamski M."/>
            <person name="Calcino A."/>
            <person name="Cummins S.F."/>
            <person name="Goodstein D.M."/>
            <person name="Harris C."/>
            <person name="Jackson D.J."/>
            <person name="Leys S.P."/>
            <person name="Shu S."/>
            <person name="Woodcroft B.J."/>
            <person name="Vervoort M."/>
            <person name="Kosik K.S."/>
            <person name="Manning G."/>
            <person name="Degnan B.M."/>
            <person name="Rokhsar D.S."/>
        </authorList>
    </citation>
    <scope>NUCLEOTIDE SEQUENCE [LARGE SCALE GENOMIC DNA]</scope>
</reference>
<dbReference type="RefSeq" id="XP_019863691.1">
    <property type="nucleotide sequence ID" value="XM_020008132.1"/>
</dbReference>
<organism evidence="1 2">
    <name type="scientific">Amphimedon queenslandica</name>
    <name type="common">Sponge</name>
    <dbReference type="NCBI Taxonomy" id="400682"/>
    <lineage>
        <taxon>Eukaryota</taxon>
        <taxon>Metazoa</taxon>
        <taxon>Porifera</taxon>
        <taxon>Demospongiae</taxon>
        <taxon>Heteroscleromorpha</taxon>
        <taxon>Haplosclerida</taxon>
        <taxon>Niphatidae</taxon>
        <taxon>Amphimedon</taxon>
    </lineage>
</organism>
<evidence type="ECO:0000313" key="2">
    <source>
        <dbReference type="Proteomes" id="UP000007879"/>
    </source>
</evidence>
<evidence type="ECO:0000313" key="1">
    <source>
        <dbReference type="EnsemblMetazoa" id="XP_019863691.1"/>
    </source>
</evidence>
<keyword evidence="2" id="KW-1185">Reference proteome</keyword>
<name>A0AAN0K2C1_AMPQE</name>
<dbReference type="EnsemblMetazoa" id="XM_020008132.1">
    <property type="protein sequence ID" value="XP_019863691.1"/>
    <property type="gene ID" value="LOC109592756"/>
</dbReference>
<accession>A0AAN0K2C1</accession>
<dbReference type="Proteomes" id="UP000007879">
    <property type="component" value="Unassembled WGS sequence"/>
</dbReference>
<sequence length="148" mass="16846">MISLDVFAEKRILIAATKLDDLKLLYSDNDESNADSNDEVTLTLEERIHSVKKIIKRQCNNLNVSIPDDCIIPLCATGALEARKEKLGGKRNKEMKKLLIELDVSTAEDLEEASQVSLLEEKLIEIAGNSHYLWHYNIVRDCTRYLDQ</sequence>
<reference evidence="1" key="2">
    <citation type="submission" date="2024-06" db="UniProtKB">
        <authorList>
            <consortium name="EnsemblMetazoa"/>
        </authorList>
    </citation>
    <scope>IDENTIFICATION</scope>
</reference>
<protein>
    <submittedName>
        <fullName evidence="1">Uncharacterized protein</fullName>
    </submittedName>
</protein>
<proteinExistence type="predicted"/>
<dbReference type="AlphaFoldDB" id="A0AAN0K2C1"/>